<comment type="caution">
    <text evidence="6">The sequence shown here is derived from an EMBL/GenBank/DDBJ whole genome shotgun (WGS) entry which is preliminary data.</text>
</comment>
<dbReference type="CDD" id="cd00200">
    <property type="entry name" value="WD40"/>
    <property type="match status" value="3"/>
</dbReference>
<dbReference type="InterPro" id="IPR036322">
    <property type="entry name" value="WD40_repeat_dom_sf"/>
</dbReference>
<gene>
    <name evidence="6" type="ORF">GKQ77_19200</name>
</gene>
<feature type="repeat" description="WD" evidence="3">
    <location>
        <begin position="880"/>
        <end position="921"/>
    </location>
</feature>
<dbReference type="PRINTS" id="PR00320">
    <property type="entry name" value="GPROTEINBRPT"/>
</dbReference>
<evidence type="ECO:0000259" key="5">
    <source>
        <dbReference type="Pfam" id="PF23342"/>
    </source>
</evidence>
<feature type="repeat" description="WD" evidence="3">
    <location>
        <begin position="838"/>
        <end position="879"/>
    </location>
</feature>
<feature type="repeat" description="WD" evidence="3">
    <location>
        <begin position="670"/>
        <end position="711"/>
    </location>
</feature>
<evidence type="ECO:0000313" key="7">
    <source>
        <dbReference type="Proteomes" id="UP001197114"/>
    </source>
</evidence>
<protein>
    <recommendedName>
        <fullName evidence="8">HTH cro/C1-type domain-containing protein</fullName>
    </recommendedName>
</protein>
<dbReference type="PROSITE" id="PS50294">
    <property type="entry name" value="WD_REPEATS_REGION"/>
    <property type="match status" value="14"/>
</dbReference>
<dbReference type="InterPro" id="IPR015943">
    <property type="entry name" value="WD40/YVTN_repeat-like_dom_sf"/>
</dbReference>
<feature type="repeat" description="WD" evidence="3">
    <location>
        <begin position="922"/>
        <end position="963"/>
    </location>
</feature>
<feature type="repeat" description="WD" evidence="3">
    <location>
        <begin position="1006"/>
        <end position="1047"/>
    </location>
</feature>
<dbReference type="SMART" id="SM00320">
    <property type="entry name" value="WD40"/>
    <property type="match status" value="14"/>
</dbReference>
<feature type="repeat" description="WD" evidence="3">
    <location>
        <begin position="628"/>
        <end position="669"/>
    </location>
</feature>
<dbReference type="InterPro" id="IPR055440">
    <property type="entry name" value="Beta-prop_WDR90_4th"/>
</dbReference>
<feature type="repeat" description="WD" evidence="3">
    <location>
        <begin position="712"/>
        <end position="753"/>
    </location>
</feature>
<dbReference type="Proteomes" id="UP001197114">
    <property type="component" value="Unassembled WGS sequence"/>
</dbReference>
<dbReference type="InterPro" id="IPR019775">
    <property type="entry name" value="WD40_repeat_CS"/>
</dbReference>
<dbReference type="InterPro" id="IPR001680">
    <property type="entry name" value="WD40_rpt"/>
</dbReference>
<feature type="repeat" description="WD" evidence="3">
    <location>
        <begin position="964"/>
        <end position="1005"/>
    </location>
</feature>
<sequence>MTAFAADLRKMREKAGSPPYRQLARDAHYSSTTLADAAGGRRLPSLPVTLAYVRACGGDATAWEARWHALSARLAAAAEEEAPDAGDREQRGPYVGLAAFQQEDAAWFFGREQLTDDLVHRVRARRFLAVFGASGAGKSSLLRAGLLPRVHEGPSPGWTTILLAPGAHPLEECAARLAALSGDSVTALRGELAADPRALHLTVLKALAERSAPDAELLLVVDQFEEVFTLCADPAERTRFIAALLTAAQAANSRTRVVLGVRADFYARCAQHPDLVEALRDSQLLVGPMTTDELRRAISRPAARADCTVEGALLARVIADATGRATVLPLVSHALRETWRRRRGSTLTLAGYEAAGGIRHALAQTAEAVYAGLTDEQRHLARTVLLRLVAIGEDADATRRRLARADLDSLSEDRTGVEAVVDALARARLITLDTDTVELTHEALLHAWPRLRHWIDEDRAGLLLHQRLGEAAADWDREGRDPGALYRGTRLAAAEEHVTAPDSTLTALERDFLAASTAARDRERRAAARTTRRLRRLTVTLSVLLVIALVSGLIAWDQYRTSESHRREAVAEQRSALSRQLAAQASILLADESDLASLLAVYAYRIRPTAEATTSLLAAASRPLQQRLTGHKGAVGSVAISRDGRTVASGGHDGTVRLWNTATERARATLEGHKGPVNSVALSPDGRTVASGGHDGTVRLWDTRTGEQRAVLTEHRGMVRSVAFSPDGRMVASGGRNGTVRLWNMASGEYLRPLTGHQGGVRAVAFSPDGDTLAGGGEDGTVRLWNPRTGRTHTTLDGHKGAVNAVAFSPDGRTVATGGSDGAVKLWNRRTGEDRVTLSEHGRDAESVAFSPDGRMVVSGGRDGTVRLWDAAAGERRAVLSGQGGGVRSVAFSQDGSTVVGGGRDGTVRLWAVATGKARITVTGSRGAVNAVAFSPDGRRVAGAGDDGTVRLRDAVTGRVRTTLDGHEGAVRSVAFSPDGGTVVSAGSEGTVRLWDTATGERRHVLREHQKGVQSVAFSPDGRTVASGGSEGTVRLWDAATGERRKVLTGHQRAVASVAFSPDGRTLASGGLDGTLRLWDTATGKARGVRAARGVPGVRGGAKSPLRSVSFAPAGNTVAGGSDDGIVRLWDAATGRARGELTGVRRGAQAVAFSPDGRTVASSGRDGVVRLWDASTRLQKAVLPGHADPVRAVAFSPDGRTVASGGDDGALRLWDVLLSADEAISRICRSLRRDLSPEERARYLHDPYQQSPRRACTR</sequence>
<keyword evidence="1 3" id="KW-0853">WD repeat</keyword>
<feature type="repeat" description="WD" evidence="3">
    <location>
        <begin position="1141"/>
        <end position="1176"/>
    </location>
</feature>
<evidence type="ECO:0000259" key="4">
    <source>
        <dbReference type="Pfam" id="PF20703"/>
    </source>
</evidence>
<feature type="repeat" description="WD" evidence="3">
    <location>
        <begin position="1183"/>
        <end position="1216"/>
    </location>
</feature>
<dbReference type="EMBL" id="WMBF01000213">
    <property type="protein sequence ID" value="MBW5423663.1"/>
    <property type="molecule type" value="Genomic_DNA"/>
</dbReference>
<dbReference type="Gene3D" id="2.130.10.10">
    <property type="entry name" value="YVTN repeat-like/Quinoprotein amine dehydrogenase"/>
    <property type="match status" value="5"/>
</dbReference>
<name>A0ABS6YQG3_9ACTN</name>
<dbReference type="PANTHER" id="PTHR19848:SF8">
    <property type="entry name" value="F-BOX AND WD REPEAT DOMAIN CONTAINING 7"/>
    <property type="match status" value="1"/>
</dbReference>
<reference evidence="6 7" key="1">
    <citation type="submission" date="2019-11" db="EMBL/GenBank/DDBJ databases">
        <authorList>
            <person name="Ay H."/>
        </authorList>
    </citation>
    <scope>NUCLEOTIDE SEQUENCE [LARGE SCALE GENOMIC DNA]</scope>
    <source>
        <strain evidence="6 7">BG9H</strain>
    </source>
</reference>
<dbReference type="Pfam" id="PF00400">
    <property type="entry name" value="WD40"/>
    <property type="match status" value="10"/>
</dbReference>
<dbReference type="InterPro" id="IPR020472">
    <property type="entry name" value="WD40_PAC1"/>
</dbReference>
<feature type="repeat" description="WD" evidence="3">
    <location>
        <begin position="796"/>
        <end position="837"/>
    </location>
</feature>
<dbReference type="Pfam" id="PF23342">
    <property type="entry name" value="WDR90_beta-prop_4th"/>
    <property type="match status" value="1"/>
</dbReference>
<evidence type="ECO:0000256" key="3">
    <source>
        <dbReference type="PROSITE-ProRule" id="PRU00221"/>
    </source>
</evidence>
<feature type="repeat" description="WD" evidence="3">
    <location>
        <begin position="754"/>
        <end position="795"/>
    </location>
</feature>
<evidence type="ECO:0008006" key="8">
    <source>
        <dbReference type="Google" id="ProtNLM"/>
    </source>
</evidence>
<keyword evidence="7" id="KW-1185">Reference proteome</keyword>
<evidence type="ECO:0000256" key="1">
    <source>
        <dbReference type="ARBA" id="ARBA00022574"/>
    </source>
</evidence>
<feature type="repeat" description="WD" evidence="3">
    <location>
        <begin position="1099"/>
        <end position="1140"/>
    </location>
</feature>
<evidence type="ECO:0000313" key="6">
    <source>
        <dbReference type="EMBL" id="MBW5423663.1"/>
    </source>
</evidence>
<accession>A0ABS6YQG3</accession>
<feature type="domain" description="Novel STAND NTPase 1" evidence="4">
    <location>
        <begin position="93"/>
        <end position="482"/>
    </location>
</feature>
<dbReference type="InterPro" id="IPR027417">
    <property type="entry name" value="P-loop_NTPase"/>
</dbReference>
<dbReference type="SUPFAM" id="SSF50978">
    <property type="entry name" value="WD40 repeat-like"/>
    <property type="match status" value="2"/>
</dbReference>
<feature type="repeat" description="WD" evidence="3">
    <location>
        <begin position="1048"/>
        <end position="1089"/>
    </location>
</feature>
<evidence type="ECO:0000256" key="2">
    <source>
        <dbReference type="ARBA" id="ARBA00022737"/>
    </source>
</evidence>
<proteinExistence type="predicted"/>
<dbReference type="InterPro" id="IPR049052">
    <property type="entry name" value="nSTAND1"/>
</dbReference>
<dbReference type="PROSITE" id="PS00678">
    <property type="entry name" value="WD_REPEATS_1"/>
    <property type="match status" value="6"/>
</dbReference>
<organism evidence="6 7">
    <name type="scientific">Streptomyces anatolicus</name>
    <dbReference type="NCBI Taxonomy" id="2675858"/>
    <lineage>
        <taxon>Bacteria</taxon>
        <taxon>Bacillati</taxon>
        <taxon>Actinomycetota</taxon>
        <taxon>Actinomycetes</taxon>
        <taxon>Kitasatosporales</taxon>
        <taxon>Streptomycetaceae</taxon>
        <taxon>Streptomyces</taxon>
    </lineage>
</organism>
<dbReference type="PANTHER" id="PTHR19848">
    <property type="entry name" value="WD40 REPEAT PROTEIN"/>
    <property type="match status" value="1"/>
</dbReference>
<feature type="domain" description="WDR90 4th beta-propeller" evidence="5">
    <location>
        <begin position="677"/>
        <end position="803"/>
    </location>
</feature>
<keyword evidence="2" id="KW-0677">Repeat</keyword>
<dbReference type="PROSITE" id="PS50082">
    <property type="entry name" value="WD_REPEATS_2"/>
    <property type="match status" value="14"/>
</dbReference>
<dbReference type="Pfam" id="PF20703">
    <property type="entry name" value="nSTAND1"/>
    <property type="match status" value="1"/>
</dbReference>
<dbReference type="SUPFAM" id="SSF52540">
    <property type="entry name" value="P-loop containing nucleoside triphosphate hydrolases"/>
    <property type="match status" value="1"/>
</dbReference>